<dbReference type="AlphaFoldDB" id="A0A5C1AJR9"/>
<feature type="domain" description="Pyrrolo-quinoline quinone repeat" evidence="4">
    <location>
        <begin position="460"/>
        <end position="612"/>
    </location>
</feature>
<feature type="transmembrane region" description="Helical" evidence="2">
    <location>
        <begin position="307"/>
        <end position="329"/>
    </location>
</feature>
<dbReference type="PANTHER" id="PTHR34512:SF30">
    <property type="entry name" value="OUTER MEMBRANE PROTEIN ASSEMBLY FACTOR BAMB"/>
    <property type="match status" value="1"/>
</dbReference>
<keyword evidence="3" id="KW-0732">Signal</keyword>
<evidence type="ECO:0000256" key="3">
    <source>
        <dbReference type="SAM" id="SignalP"/>
    </source>
</evidence>
<keyword evidence="2" id="KW-0472">Membrane</keyword>
<dbReference type="EMBL" id="CP042425">
    <property type="protein sequence ID" value="QEL18925.1"/>
    <property type="molecule type" value="Genomic_DNA"/>
</dbReference>
<dbReference type="KEGG" id="lrs:PX52LOC_05975"/>
<dbReference type="Proteomes" id="UP000324974">
    <property type="component" value="Chromosome"/>
</dbReference>
<keyword evidence="6" id="KW-1185">Reference proteome</keyword>
<feature type="domain" description="Pyrrolo-quinoline quinone repeat" evidence="4">
    <location>
        <begin position="654"/>
        <end position="779"/>
    </location>
</feature>
<keyword evidence="5" id="KW-0418">Kinase</keyword>
<feature type="transmembrane region" description="Helical" evidence="2">
    <location>
        <begin position="201"/>
        <end position="225"/>
    </location>
</feature>
<proteinExistence type="predicted"/>
<protein>
    <submittedName>
        <fullName evidence="5">Serine/threonine protein kinase</fullName>
    </submittedName>
</protein>
<dbReference type="SUPFAM" id="SSF50998">
    <property type="entry name" value="Quinoprotein alcohol dehydrogenase-like"/>
    <property type="match status" value="1"/>
</dbReference>
<feature type="compositionally biased region" description="Basic and acidic residues" evidence="1">
    <location>
        <begin position="177"/>
        <end position="190"/>
    </location>
</feature>
<dbReference type="Pfam" id="PF13360">
    <property type="entry name" value="PQQ_2"/>
    <property type="match status" value="2"/>
</dbReference>
<dbReference type="InterPro" id="IPR015943">
    <property type="entry name" value="WD40/YVTN_repeat-like_dom_sf"/>
</dbReference>
<feature type="signal peptide" evidence="3">
    <location>
        <begin position="1"/>
        <end position="24"/>
    </location>
</feature>
<feature type="chain" id="PRO_5022755788" evidence="3">
    <location>
        <begin position="25"/>
        <end position="816"/>
    </location>
</feature>
<dbReference type="OrthoDB" id="242545at2"/>
<dbReference type="InterPro" id="IPR018391">
    <property type="entry name" value="PQQ_b-propeller_rpt"/>
</dbReference>
<dbReference type="PANTHER" id="PTHR34512">
    <property type="entry name" value="CELL SURFACE PROTEIN"/>
    <property type="match status" value="1"/>
</dbReference>
<evidence type="ECO:0000259" key="4">
    <source>
        <dbReference type="Pfam" id="PF13360"/>
    </source>
</evidence>
<keyword evidence="2" id="KW-1133">Transmembrane helix</keyword>
<dbReference type="InterPro" id="IPR011047">
    <property type="entry name" value="Quinoprotein_ADH-like_sf"/>
</dbReference>
<keyword evidence="5" id="KW-0808">Transferase</keyword>
<dbReference type="InterPro" id="IPR002372">
    <property type="entry name" value="PQQ_rpt_dom"/>
</dbReference>
<keyword evidence="5" id="KW-0723">Serine/threonine-protein kinase</keyword>
<sequence>MPLPLPRWLLALALLGTLSVPADAVIKKLTPLKDVIGDAQGIVAATVERIDAQKPSVVFKFESNLKGKSEFESFAVNLKGDSFAKKDDHTKALLDRLVTGRKLILFVTKVEKTYIVFGFLEGTWFQVRGTVGDDGKTLSWAFLHCEPFFRRTFKGTTDELKDVIEKALSGKAAPPDANEKEEPGFGPLPEKKSSLYRSPTLFGVIPSAVLIAPLALVAALFPGVFARLAVVMKQWRAFLTISSINTTLAAVYFFFHESLPDRPIFSPRAFLLLVIGVTLVGTVWAGSRYRRMAAADPAVTATPSRTALLALLGLLALFGFFLVFSVWVWLGRPAGLVVLPMREFTALAAGLTLAVAYCLYRIATPSVDGLGVKTRLSLSGESVALFGTLAFSVGLYLLSSTAAWTGSVGEQGDAGETVGCGLKLADVRTMTFPGAYAVMSSVIAADDGKLYFGAESAGGTGSVWCVDPATGRPAWKFTNGGDLQPVYCTPTVAGGKVYVGEGLHTDSDRRLFCLNATNGGEVWKFKTESHTEGRPALAGDRLIFSAGDDGLICLDANTHEKRWHVPGLPHKLHVDTPPVVVGRRVFFGSGYNTLAMLAADVNTGDILWQTPSDLRSFGMPLTRGPHVYFGLGTGNLIEDLSTEKEITAVPRETTPKGSVVCLTSEKGEVVWRYDLPKSVHAEMAADRQTIFACCKDGFVYAIDRATGKLRWRRSVGPSCASGPVLATYANGAATLAVYAVSIDGRATALNPVTGEPYWVRNLGESSGKIVEVLSTPALVHATGGSKRTLYVGAKAENKNNGEKVATIFAIEDVIED</sequence>
<feature type="transmembrane region" description="Helical" evidence="2">
    <location>
        <begin position="383"/>
        <end position="404"/>
    </location>
</feature>
<evidence type="ECO:0000256" key="2">
    <source>
        <dbReference type="SAM" id="Phobius"/>
    </source>
</evidence>
<feature type="transmembrane region" description="Helical" evidence="2">
    <location>
        <begin position="267"/>
        <end position="286"/>
    </location>
</feature>
<feature type="transmembrane region" description="Helical" evidence="2">
    <location>
        <begin position="237"/>
        <end position="255"/>
    </location>
</feature>
<evidence type="ECO:0000313" key="6">
    <source>
        <dbReference type="Proteomes" id="UP000324974"/>
    </source>
</evidence>
<dbReference type="RefSeq" id="WP_149113371.1">
    <property type="nucleotide sequence ID" value="NZ_CP042425.1"/>
</dbReference>
<name>A0A5C1AJR9_9BACT</name>
<dbReference type="Gene3D" id="2.130.10.10">
    <property type="entry name" value="YVTN repeat-like/Quinoprotein amine dehydrogenase"/>
    <property type="match status" value="2"/>
</dbReference>
<reference evidence="6" key="1">
    <citation type="submission" date="2019-08" db="EMBL/GenBank/DDBJ databases">
        <title>Limnoglobus roseus gen. nov., sp. nov., a novel freshwater planctomycete with a giant genome from the family Gemmataceae.</title>
        <authorList>
            <person name="Kulichevskaya I.S."/>
            <person name="Naumoff D.G."/>
            <person name="Miroshnikov K."/>
            <person name="Ivanova A."/>
            <person name="Philippov D.A."/>
            <person name="Hakobyan A."/>
            <person name="Rijpstra I.C."/>
            <person name="Sinninghe Damste J.S."/>
            <person name="Liesack W."/>
            <person name="Dedysh S.N."/>
        </authorList>
    </citation>
    <scope>NUCLEOTIDE SEQUENCE [LARGE SCALE GENOMIC DNA]</scope>
    <source>
        <strain evidence="6">PX52</strain>
    </source>
</reference>
<evidence type="ECO:0000313" key="5">
    <source>
        <dbReference type="EMBL" id="QEL18925.1"/>
    </source>
</evidence>
<accession>A0A5C1AJR9</accession>
<feature type="transmembrane region" description="Helical" evidence="2">
    <location>
        <begin position="344"/>
        <end position="363"/>
    </location>
</feature>
<organism evidence="5 6">
    <name type="scientific">Limnoglobus roseus</name>
    <dbReference type="NCBI Taxonomy" id="2598579"/>
    <lineage>
        <taxon>Bacteria</taxon>
        <taxon>Pseudomonadati</taxon>
        <taxon>Planctomycetota</taxon>
        <taxon>Planctomycetia</taxon>
        <taxon>Gemmatales</taxon>
        <taxon>Gemmataceae</taxon>
        <taxon>Limnoglobus</taxon>
    </lineage>
</organism>
<feature type="region of interest" description="Disordered" evidence="1">
    <location>
        <begin position="170"/>
        <end position="190"/>
    </location>
</feature>
<evidence type="ECO:0000256" key="1">
    <source>
        <dbReference type="SAM" id="MobiDB-lite"/>
    </source>
</evidence>
<dbReference type="SMART" id="SM00564">
    <property type="entry name" value="PQQ"/>
    <property type="match status" value="6"/>
</dbReference>
<keyword evidence="2" id="KW-0812">Transmembrane</keyword>
<dbReference type="GO" id="GO:0004674">
    <property type="term" value="F:protein serine/threonine kinase activity"/>
    <property type="evidence" value="ECO:0007669"/>
    <property type="project" value="UniProtKB-KW"/>
</dbReference>
<gene>
    <name evidence="5" type="ORF">PX52LOC_05975</name>
</gene>